<feature type="binding site" evidence="3">
    <location>
        <position position="342"/>
    </location>
    <ligand>
        <name>dimethylallyl diphosphate</name>
        <dbReference type="ChEBI" id="CHEBI:57623"/>
    </ligand>
</feature>
<dbReference type="PANTHER" id="PTHR40627">
    <property type="entry name" value="INDOLE PRENYLTRANSFERASE TDIB-RELATED"/>
    <property type="match status" value="1"/>
</dbReference>
<name>A0A9P5ALZ9_9HYPO</name>
<keyword evidence="5" id="KW-1185">Reference proteome</keyword>
<keyword evidence="2" id="KW-0808">Transferase</keyword>
<reference evidence="4" key="1">
    <citation type="journal article" date="2017" name="Mycologia">
        <title>Fusarium algeriense, sp. nov., a novel toxigenic crown rot pathogen of durum wheat from Algeria is nested in the Fusarium burgessii species complex.</title>
        <authorList>
            <person name="Laraba I."/>
            <person name="Keddad A."/>
            <person name="Boureghda H."/>
            <person name="Abdallah N."/>
            <person name="Vaughan M.M."/>
            <person name="Proctor R.H."/>
            <person name="Busman M."/>
            <person name="O'Donnell K."/>
        </authorList>
    </citation>
    <scope>NUCLEOTIDE SEQUENCE</scope>
    <source>
        <strain evidence="4">NRRL 25174</strain>
    </source>
</reference>
<dbReference type="GO" id="GO:0016765">
    <property type="term" value="F:transferase activity, transferring alkyl or aryl (other than methyl) groups"/>
    <property type="evidence" value="ECO:0007669"/>
    <property type="project" value="InterPro"/>
</dbReference>
<dbReference type="InterPro" id="IPR012148">
    <property type="entry name" value="ABBA_DMATS-like"/>
</dbReference>
<dbReference type="SFLD" id="SFLDG01162">
    <property type="entry name" value="I"/>
    <property type="match status" value="1"/>
</dbReference>
<feature type="binding site" evidence="3">
    <location>
        <position position="197"/>
    </location>
    <ligand>
        <name>dimethylallyl diphosphate</name>
        <dbReference type="ChEBI" id="CHEBI:57623"/>
    </ligand>
</feature>
<feature type="binding site" evidence="3">
    <location>
        <position position="412"/>
    </location>
    <ligand>
        <name>dimethylallyl diphosphate</name>
        <dbReference type="ChEBI" id="CHEBI:57623"/>
    </ligand>
</feature>
<evidence type="ECO:0000313" key="5">
    <source>
        <dbReference type="Proteomes" id="UP000730481"/>
    </source>
</evidence>
<protein>
    <submittedName>
        <fullName evidence="4">Tryptophan dimethylallyltransferase</fullName>
    </submittedName>
</protein>
<evidence type="ECO:0000256" key="3">
    <source>
        <dbReference type="PIRSR" id="PIRSR000509-1"/>
    </source>
</evidence>
<feature type="binding site" evidence="3">
    <location>
        <position position="98"/>
    </location>
    <ligand>
        <name>L-tryptophan</name>
        <dbReference type="ChEBI" id="CHEBI:57912"/>
    </ligand>
</feature>
<feature type="binding site" evidence="3">
    <location>
        <position position="263"/>
    </location>
    <ligand>
        <name>dimethylallyl diphosphate</name>
        <dbReference type="ChEBI" id="CHEBI:57623"/>
    </ligand>
</feature>
<dbReference type="NCBIfam" id="TIGR03429">
    <property type="entry name" value="arom_pren_DMATS"/>
    <property type="match status" value="1"/>
</dbReference>
<dbReference type="PANTHER" id="PTHR40627:SF4">
    <property type="entry name" value="PRENYLTRANSFERASE ASQH1-RELATED"/>
    <property type="match status" value="1"/>
</dbReference>
<dbReference type="InterPro" id="IPR017795">
    <property type="entry name" value="ABBA_NscD-like"/>
</dbReference>
<dbReference type="Pfam" id="PF11991">
    <property type="entry name" value="Trp_DMAT"/>
    <property type="match status" value="1"/>
</dbReference>
<evidence type="ECO:0000256" key="1">
    <source>
        <dbReference type="ARBA" id="ARBA00010209"/>
    </source>
</evidence>
<dbReference type="CDD" id="cd13929">
    <property type="entry name" value="PT-DMATS_CymD"/>
    <property type="match status" value="1"/>
</dbReference>
<accession>A0A9P5ALZ9</accession>
<organism evidence="4 5">
    <name type="scientific">Fusarium beomiforme</name>
    <dbReference type="NCBI Taxonomy" id="44412"/>
    <lineage>
        <taxon>Eukaryota</taxon>
        <taxon>Fungi</taxon>
        <taxon>Dikarya</taxon>
        <taxon>Ascomycota</taxon>
        <taxon>Pezizomycotina</taxon>
        <taxon>Sordariomycetes</taxon>
        <taxon>Hypocreomycetidae</taxon>
        <taxon>Hypocreales</taxon>
        <taxon>Nectriaceae</taxon>
        <taxon>Fusarium</taxon>
        <taxon>Fusarium burgessii species complex</taxon>
    </lineage>
</organism>
<reference evidence="4" key="2">
    <citation type="submission" date="2020-02" db="EMBL/GenBank/DDBJ databases">
        <title>Identification and distribution of gene clusters putatively required for synthesis of sphingolipid metabolism inhibitors in phylogenetically diverse species of the filamentous fungus Fusarium.</title>
        <authorList>
            <person name="Kim H.-S."/>
            <person name="Busman M."/>
            <person name="Brown D.W."/>
            <person name="Divon H."/>
            <person name="Uhlig S."/>
            <person name="Proctor R.H."/>
        </authorList>
    </citation>
    <scope>NUCLEOTIDE SEQUENCE</scope>
    <source>
        <strain evidence="4">NRRL 25174</strain>
    </source>
</reference>
<feature type="binding site" evidence="3">
    <location>
        <position position="113"/>
    </location>
    <ligand>
        <name>dimethylallyl diphosphate</name>
        <dbReference type="ChEBI" id="CHEBI:57623"/>
    </ligand>
</feature>
<evidence type="ECO:0000256" key="2">
    <source>
        <dbReference type="ARBA" id="ARBA00022679"/>
    </source>
</evidence>
<comment type="caution">
    <text evidence="4">The sequence shown here is derived from an EMBL/GenBank/DDBJ whole genome shotgun (WGS) entry which is preliminary data.</text>
</comment>
<dbReference type="PIRSF" id="PIRSF000509">
    <property type="entry name" value="Trp_DMAT"/>
    <property type="match status" value="1"/>
</dbReference>
<evidence type="ECO:0000313" key="4">
    <source>
        <dbReference type="EMBL" id="KAF4341196.1"/>
    </source>
</evidence>
<dbReference type="GO" id="GO:0009820">
    <property type="term" value="P:alkaloid metabolic process"/>
    <property type="evidence" value="ECO:0007669"/>
    <property type="project" value="InterPro"/>
</dbReference>
<dbReference type="EMBL" id="PVQB02000203">
    <property type="protein sequence ID" value="KAF4341196.1"/>
    <property type="molecule type" value="Genomic_DNA"/>
</dbReference>
<dbReference type="SFLD" id="SFLDS00036">
    <property type="entry name" value="Aromatic_Prenyltransferase"/>
    <property type="match status" value="1"/>
</dbReference>
<feature type="binding site" evidence="3">
    <location>
        <position position="259"/>
    </location>
    <ligand>
        <name>dimethylallyl diphosphate</name>
        <dbReference type="ChEBI" id="CHEBI:57623"/>
    </ligand>
</feature>
<sequence length="424" mass="48057">MTRTQELQTLMQLHGNTQSVWKALDKWLPVLSGDQDWWWKTLGEQLITLLTQADYELDKQYEALLLLYRWVVPDMGPSPRSSVAPWKSFMTDDHSPIEYSWKWNTGSKKPEVRYAVEPISPFAGSSQDPFNQVPTRRFVHNLANVIPGLDLTWFEHFWRELLGPGTPAALTSENSAKSSTVFAALEILHDGLSAKVYFIPVETPDLSAWHQISQAIEKLECRNMDALNCVKSYLSTNYNGRQLRPFMLAIDCVASGASRLKIYARSNQTSFRFVRDVMTVGGLRTDLNQSLDQFFDLWKRTLDLDPNTSLDDELPRVSHLTSGTVFNFDVAPKSSTPEVKAYIPVRHYAKNDHQAALGLLGYLKDHGHGHFSQSYLRVLEALAPPGCLDQATGVQTYFAVACHEDELCLTSYLSPQFYATFHKS</sequence>
<dbReference type="AlphaFoldDB" id="A0A9P5ALZ9"/>
<dbReference type="Proteomes" id="UP000730481">
    <property type="component" value="Unassembled WGS sequence"/>
</dbReference>
<feature type="binding site" evidence="3">
    <location>
        <position position="195"/>
    </location>
    <ligand>
        <name>dimethylallyl diphosphate</name>
        <dbReference type="ChEBI" id="CHEBI:57623"/>
    </ligand>
</feature>
<proteinExistence type="inferred from homology"/>
<gene>
    <name evidence="4" type="ORF">FBEOM_4854</name>
</gene>
<comment type="similarity">
    <text evidence="1">Belongs to the tryptophan dimethylallyltransferase family.</text>
</comment>
<dbReference type="OrthoDB" id="3354387at2759"/>
<feature type="binding site" evidence="3">
    <location>
        <position position="261"/>
    </location>
    <ligand>
        <name>dimethylallyl diphosphate</name>
        <dbReference type="ChEBI" id="CHEBI:57623"/>
    </ligand>
</feature>
<dbReference type="InterPro" id="IPR033964">
    <property type="entry name" value="ABBA"/>
</dbReference>